<organism evidence="9 10">
    <name type="scientific">Pseudomonas flexibilis</name>
    <dbReference type="NCBI Taxonomy" id="706570"/>
    <lineage>
        <taxon>Bacteria</taxon>
        <taxon>Pseudomonadati</taxon>
        <taxon>Pseudomonadota</taxon>
        <taxon>Gammaproteobacteria</taxon>
        <taxon>Pseudomonadales</taxon>
        <taxon>Pseudomonadaceae</taxon>
        <taxon>Pseudomonas</taxon>
    </lineage>
</organism>
<dbReference type="RefSeq" id="WP_039606602.1">
    <property type="nucleotide sequence ID" value="NZ_FMUP01000002.1"/>
</dbReference>
<dbReference type="SUPFAM" id="SSF47203">
    <property type="entry name" value="Acyl-CoA dehydrogenase C-terminal domain-like"/>
    <property type="match status" value="1"/>
</dbReference>
<evidence type="ECO:0000259" key="8">
    <source>
        <dbReference type="Pfam" id="PF02771"/>
    </source>
</evidence>
<evidence type="ECO:0000313" key="9">
    <source>
        <dbReference type="EMBL" id="KHO64599.1"/>
    </source>
</evidence>
<evidence type="ECO:0000259" key="7">
    <source>
        <dbReference type="Pfam" id="PF02770"/>
    </source>
</evidence>
<keyword evidence="5" id="KW-0560">Oxidoreductase</keyword>
<accession>A0A0B3BVB4</accession>
<dbReference type="PROSITE" id="PS00073">
    <property type="entry name" value="ACYL_COA_DH_2"/>
    <property type="match status" value="1"/>
</dbReference>
<dbReference type="PANTHER" id="PTHR43884">
    <property type="entry name" value="ACYL-COA DEHYDROGENASE"/>
    <property type="match status" value="1"/>
</dbReference>
<evidence type="ECO:0000313" key="10">
    <source>
        <dbReference type="Proteomes" id="UP000030980"/>
    </source>
</evidence>
<dbReference type="Pfam" id="PF02771">
    <property type="entry name" value="Acyl-CoA_dh_N"/>
    <property type="match status" value="1"/>
</dbReference>
<dbReference type="InterPro" id="IPR036250">
    <property type="entry name" value="AcylCo_DH-like_C"/>
</dbReference>
<feature type="domain" description="Acyl-CoA oxidase/dehydrogenase middle" evidence="7">
    <location>
        <begin position="189"/>
        <end position="278"/>
    </location>
</feature>
<dbReference type="EMBL" id="JTAK01000004">
    <property type="protein sequence ID" value="KHO64599.1"/>
    <property type="molecule type" value="Genomic_DNA"/>
</dbReference>
<dbReference type="InterPro" id="IPR006089">
    <property type="entry name" value="Acyl-CoA_DH_CS"/>
</dbReference>
<evidence type="ECO:0000259" key="6">
    <source>
        <dbReference type="Pfam" id="PF00441"/>
    </source>
</evidence>
<dbReference type="InterPro" id="IPR009100">
    <property type="entry name" value="AcylCoA_DH/oxidase_NM_dom_sf"/>
</dbReference>
<dbReference type="Pfam" id="PF00441">
    <property type="entry name" value="Acyl-CoA_dh_1"/>
    <property type="match status" value="1"/>
</dbReference>
<protein>
    <submittedName>
        <fullName evidence="9">Butyryl-CoA dehydrogenase</fullName>
    </submittedName>
</protein>
<dbReference type="Pfam" id="PF02770">
    <property type="entry name" value="Acyl-CoA_dh_M"/>
    <property type="match status" value="1"/>
</dbReference>
<dbReference type="Gene3D" id="1.10.540.10">
    <property type="entry name" value="Acyl-CoA dehydrogenase/oxidase, N-terminal domain"/>
    <property type="match status" value="1"/>
</dbReference>
<dbReference type="AlphaFoldDB" id="A0A0B3BVB4"/>
<dbReference type="GO" id="GO:0050660">
    <property type="term" value="F:flavin adenine dinucleotide binding"/>
    <property type="evidence" value="ECO:0007669"/>
    <property type="project" value="InterPro"/>
</dbReference>
<dbReference type="GO" id="GO:0003995">
    <property type="term" value="F:acyl-CoA dehydrogenase activity"/>
    <property type="evidence" value="ECO:0007669"/>
    <property type="project" value="InterPro"/>
</dbReference>
<feature type="domain" description="Acyl-CoA dehydrogenase/oxidase C-terminal" evidence="6">
    <location>
        <begin position="297"/>
        <end position="422"/>
    </location>
</feature>
<dbReference type="Gene3D" id="1.20.140.10">
    <property type="entry name" value="Butyryl-CoA Dehydrogenase, subunit A, domain 3"/>
    <property type="match status" value="1"/>
</dbReference>
<reference evidence="9 10" key="1">
    <citation type="submission" date="2014-11" db="EMBL/GenBank/DDBJ databases">
        <title>Genome sequence of Pseudomonas tuomuerensis JCM 14085.</title>
        <authorList>
            <person name="Shin S.-K."/>
            <person name="Yi H."/>
        </authorList>
    </citation>
    <scope>NUCLEOTIDE SEQUENCE [LARGE SCALE GENOMIC DNA]</scope>
    <source>
        <strain evidence="9 10">JCM 14085</strain>
    </source>
</reference>
<keyword evidence="4 5" id="KW-0274">FAD</keyword>
<sequence length="426" mass="46316">MTTTLQGHALALLNRLARADWPDRFKLRKPLEGLLLRGSRAGFRLAGRRSAHGSTRPLLSGPAELFDLSLSEEQQLLRDMLAPFAVEVMRPAALEADAQGNLPPALRAQAAALGLVHYGVPESMGGLAGGPTALTTALLAETLAQGDLSLAAALLQPLSAAHCLRRWSSTEQQQRWLPALLHEDAPHYALAIHEPQVLADPARPATRARKRGGQYRLDGEKCLVLQGGDAEYLIVSAQCSDGPALFRVPADTDGLSRQPEPAMGLKACATTRIRLRQVKVERDARLAGRGFDHRVFLDLSALGWCALAVGTCQAALDYVIAYCNDRHAFGEPISHRQGVAFSIADMAIELEGMRLLLWRACARADRGLDFQEQAWRARLFCSEHAPRIGSAAVQLLGGHGFTQEHPVERWYRDLRAVGVLNGAMPL</sequence>
<evidence type="ECO:0000256" key="3">
    <source>
        <dbReference type="ARBA" id="ARBA00022630"/>
    </source>
</evidence>
<evidence type="ECO:0000256" key="5">
    <source>
        <dbReference type="RuleBase" id="RU362125"/>
    </source>
</evidence>
<comment type="cofactor">
    <cofactor evidence="1 5">
        <name>FAD</name>
        <dbReference type="ChEBI" id="CHEBI:57692"/>
    </cofactor>
</comment>
<dbReference type="PANTHER" id="PTHR43884:SF12">
    <property type="entry name" value="ISOVALERYL-COA DEHYDROGENASE, MITOCHONDRIAL-RELATED"/>
    <property type="match status" value="1"/>
</dbReference>
<dbReference type="InterPro" id="IPR046373">
    <property type="entry name" value="Acyl-CoA_Oxase/DH_mid-dom_sf"/>
</dbReference>
<dbReference type="InterPro" id="IPR013786">
    <property type="entry name" value="AcylCoA_DH/ox_N"/>
</dbReference>
<dbReference type="InterPro" id="IPR006091">
    <property type="entry name" value="Acyl-CoA_Oxase/DH_mid-dom"/>
</dbReference>
<dbReference type="STRING" id="706570.PT85_10405"/>
<keyword evidence="10" id="KW-1185">Reference proteome</keyword>
<evidence type="ECO:0000256" key="4">
    <source>
        <dbReference type="ARBA" id="ARBA00022827"/>
    </source>
</evidence>
<dbReference type="Gene3D" id="2.40.110.10">
    <property type="entry name" value="Butyryl-CoA Dehydrogenase, subunit A, domain 2"/>
    <property type="match status" value="1"/>
</dbReference>
<gene>
    <name evidence="9" type="ORF">PT85_10405</name>
</gene>
<dbReference type="InterPro" id="IPR009075">
    <property type="entry name" value="AcylCo_DH/oxidase_C"/>
</dbReference>
<comment type="similarity">
    <text evidence="2 5">Belongs to the acyl-CoA dehydrogenase family.</text>
</comment>
<dbReference type="PIRSF" id="PIRSF016578">
    <property type="entry name" value="HsaA"/>
    <property type="match status" value="1"/>
</dbReference>
<name>A0A0B3BVB4_9PSED</name>
<feature type="domain" description="Acyl-CoA dehydrogenase/oxidase N-terminal" evidence="8">
    <location>
        <begin position="71"/>
        <end position="182"/>
    </location>
</feature>
<comment type="caution">
    <text evidence="9">The sequence shown here is derived from an EMBL/GenBank/DDBJ whole genome shotgun (WGS) entry which is preliminary data.</text>
</comment>
<evidence type="ECO:0000256" key="1">
    <source>
        <dbReference type="ARBA" id="ARBA00001974"/>
    </source>
</evidence>
<proteinExistence type="inferred from homology"/>
<dbReference type="InterPro" id="IPR037069">
    <property type="entry name" value="AcylCoA_DH/ox_N_sf"/>
</dbReference>
<dbReference type="SUPFAM" id="SSF56645">
    <property type="entry name" value="Acyl-CoA dehydrogenase NM domain-like"/>
    <property type="match status" value="1"/>
</dbReference>
<dbReference type="Proteomes" id="UP000030980">
    <property type="component" value="Unassembled WGS sequence"/>
</dbReference>
<evidence type="ECO:0000256" key="2">
    <source>
        <dbReference type="ARBA" id="ARBA00009347"/>
    </source>
</evidence>
<keyword evidence="3 5" id="KW-0285">Flavoprotein</keyword>
<dbReference type="OrthoDB" id="142556at2"/>